<dbReference type="PROSITE" id="PS50110">
    <property type="entry name" value="RESPONSE_REGULATORY"/>
    <property type="match status" value="1"/>
</dbReference>
<dbReference type="PANTHER" id="PTHR43214:SF24">
    <property type="entry name" value="TRANSCRIPTIONAL REGULATORY PROTEIN NARL-RELATED"/>
    <property type="match status" value="1"/>
</dbReference>
<gene>
    <name evidence="6" type="ORF">Ato02nite_056990</name>
</gene>
<dbReference type="AlphaFoldDB" id="A0A919W8H6"/>
<dbReference type="Proteomes" id="UP000677082">
    <property type="component" value="Unassembled WGS sequence"/>
</dbReference>
<dbReference type="InterPro" id="IPR001789">
    <property type="entry name" value="Sig_transdc_resp-reg_receiver"/>
</dbReference>
<keyword evidence="1" id="KW-0805">Transcription regulation</keyword>
<dbReference type="Pfam" id="PF00072">
    <property type="entry name" value="Response_reg"/>
    <property type="match status" value="1"/>
</dbReference>
<accession>A0A919W8H6</accession>
<dbReference type="RefSeq" id="WP_213009707.1">
    <property type="nucleotide sequence ID" value="NZ_BOQN01000072.1"/>
</dbReference>
<feature type="domain" description="Response regulatory" evidence="5">
    <location>
        <begin position="4"/>
        <end position="122"/>
    </location>
</feature>
<evidence type="ECO:0000256" key="3">
    <source>
        <dbReference type="ARBA" id="ARBA00023163"/>
    </source>
</evidence>
<reference evidence="6 7" key="1">
    <citation type="submission" date="2021-03" db="EMBL/GenBank/DDBJ databases">
        <title>Whole genome shotgun sequence of Actinoplanes toevensis NBRC 105298.</title>
        <authorList>
            <person name="Komaki H."/>
            <person name="Tamura T."/>
        </authorList>
    </citation>
    <scope>NUCLEOTIDE SEQUENCE [LARGE SCALE GENOMIC DNA]</scope>
    <source>
        <strain evidence="6 7">NBRC 105298</strain>
    </source>
</reference>
<feature type="modified residue" description="4-aspartylphosphate" evidence="4">
    <location>
        <position position="55"/>
    </location>
</feature>
<proteinExistence type="predicted"/>
<evidence type="ECO:0000256" key="2">
    <source>
        <dbReference type="ARBA" id="ARBA00023125"/>
    </source>
</evidence>
<keyword evidence="7" id="KW-1185">Reference proteome</keyword>
<name>A0A919W8H6_9ACTN</name>
<evidence type="ECO:0000313" key="6">
    <source>
        <dbReference type="EMBL" id="GIM93906.1"/>
    </source>
</evidence>
<dbReference type="CDD" id="cd17535">
    <property type="entry name" value="REC_NarL-like"/>
    <property type="match status" value="1"/>
</dbReference>
<evidence type="ECO:0000259" key="5">
    <source>
        <dbReference type="PROSITE" id="PS50110"/>
    </source>
</evidence>
<evidence type="ECO:0000256" key="1">
    <source>
        <dbReference type="ARBA" id="ARBA00023015"/>
    </source>
</evidence>
<dbReference type="InterPro" id="IPR011006">
    <property type="entry name" value="CheY-like_superfamily"/>
</dbReference>
<dbReference type="PANTHER" id="PTHR43214">
    <property type="entry name" value="TWO-COMPONENT RESPONSE REGULATOR"/>
    <property type="match status" value="1"/>
</dbReference>
<dbReference type="InterPro" id="IPR039420">
    <property type="entry name" value="WalR-like"/>
</dbReference>
<protein>
    <recommendedName>
        <fullName evidence="5">Response regulatory domain-containing protein</fullName>
    </recommendedName>
</protein>
<keyword evidence="2" id="KW-0238">DNA-binding</keyword>
<dbReference type="GO" id="GO:0003677">
    <property type="term" value="F:DNA binding"/>
    <property type="evidence" value="ECO:0007669"/>
    <property type="project" value="UniProtKB-KW"/>
</dbReference>
<dbReference type="EMBL" id="BOQN01000072">
    <property type="protein sequence ID" value="GIM93906.1"/>
    <property type="molecule type" value="Genomic_DNA"/>
</dbReference>
<dbReference type="SMART" id="SM00448">
    <property type="entry name" value="REC"/>
    <property type="match status" value="1"/>
</dbReference>
<evidence type="ECO:0000313" key="7">
    <source>
        <dbReference type="Proteomes" id="UP000677082"/>
    </source>
</evidence>
<dbReference type="SUPFAM" id="SSF52172">
    <property type="entry name" value="CheY-like"/>
    <property type="match status" value="1"/>
</dbReference>
<dbReference type="InterPro" id="IPR058245">
    <property type="entry name" value="NreC/VraR/RcsB-like_REC"/>
</dbReference>
<comment type="caution">
    <text evidence="6">The sequence shown here is derived from an EMBL/GenBank/DDBJ whole genome shotgun (WGS) entry which is preliminary data.</text>
</comment>
<dbReference type="Gene3D" id="3.40.50.2300">
    <property type="match status" value="1"/>
</dbReference>
<dbReference type="GO" id="GO:0000160">
    <property type="term" value="P:phosphorelay signal transduction system"/>
    <property type="evidence" value="ECO:0007669"/>
    <property type="project" value="InterPro"/>
</dbReference>
<keyword evidence="4" id="KW-0597">Phosphoprotein</keyword>
<keyword evidence="3" id="KW-0804">Transcription</keyword>
<evidence type="ECO:0000256" key="4">
    <source>
        <dbReference type="PROSITE-ProRule" id="PRU00169"/>
    </source>
</evidence>
<organism evidence="6 7">
    <name type="scientific">Paractinoplanes toevensis</name>
    <dbReference type="NCBI Taxonomy" id="571911"/>
    <lineage>
        <taxon>Bacteria</taxon>
        <taxon>Bacillati</taxon>
        <taxon>Actinomycetota</taxon>
        <taxon>Actinomycetes</taxon>
        <taxon>Micromonosporales</taxon>
        <taxon>Micromonosporaceae</taxon>
        <taxon>Paractinoplanes</taxon>
    </lineage>
</organism>
<sequence length="140" mass="14702">MTIRVLVADDQPLIRQALRTLIDADPDMAVVAEAATGVEAVVRCRAGLADVVLMDNHMPDLNGVEASRQITSDPDLATVRVLMHTVFVTEELVTAALPAGVAGFLSKGVDAGTLLQTIRDVAPPRAREVSAAGPRPRALG</sequence>